<reference evidence="3 4" key="1">
    <citation type="submission" date="2024-08" db="EMBL/GenBank/DDBJ databases">
        <authorList>
            <person name="Cucini C."/>
            <person name="Frati F."/>
        </authorList>
    </citation>
    <scope>NUCLEOTIDE SEQUENCE [LARGE SCALE GENOMIC DNA]</scope>
</reference>
<evidence type="ECO:0000313" key="3">
    <source>
        <dbReference type="EMBL" id="CAL8131242.1"/>
    </source>
</evidence>
<proteinExistence type="predicted"/>
<feature type="region of interest" description="Disordered" evidence="2">
    <location>
        <begin position="1"/>
        <end position="24"/>
    </location>
</feature>
<accession>A0ABP1RMY4</accession>
<evidence type="ECO:0000256" key="1">
    <source>
        <dbReference type="SAM" id="Coils"/>
    </source>
</evidence>
<comment type="caution">
    <text evidence="3">The sequence shown here is derived from an EMBL/GenBank/DDBJ whole genome shotgun (WGS) entry which is preliminary data.</text>
</comment>
<keyword evidence="4" id="KW-1185">Reference proteome</keyword>
<evidence type="ECO:0000313" key="4">
    <source>
        <dbReference type="Proteomes" id="UP001642540"/>
    </source>
</evidence>
<keyword evidence="1" id="KW-0175">Coiled coil</keyword>
<feature type="compositionally biased region" description="Acidic residues" evidence="2">
    <location>
        <begin position="49"/>
        <end position="89"/>
    </location>
</feature>
<feature type="region of interest" description="Disordered" evidence="2">
    <location>
        <begin position="329"/>
        <end position="358"/>
    </location>
</feature>
<dbReference type="Proteomes" id="UP001642540">
    <property type="component" value="Unassembled WGS sequence"/>
</dbReference>
<gene>
    <name evidence="3" type="ORF">ODALV1_LOCUS24086</name>
</gene>
<feature type="region of interest" description="Disordered" evidence="2">
    <location>
        <begin position="47"/>
        <end position="94"/>
    </location>
</feature>
<sequence>MDTDESESVGVGSSSSPVLDSLSLQSTATDLIRPSTLTYLLDTQLNDNFNEEVNEGSSTEEMEDEEEEQQQVEEDEQQQQHDEEEEEENIQINPRDAETLKGLRRISLGVEASKNRNQEFELRRKELEKSFFDLSADQTATTKVLDQLNRQGKNFATQYRKVVVELNAVWSETNDRINMVEAEGIFSDDSTSPPISIECLPSGTTGCLENAASPNSEGIGINVPQIREKFCEMVKEFETCVVKGRNNKFEVGEMQKKKDNLEQELDKVNRKVQEMNQKWDHNLQPKIPDESHNQKVIEVQSELAKRCQSEEKLKELLLAKDKEILRLKRKLKGSNKSGQAPPKRAHYSKRANAAVPAKDTATVPTPFMDLEEEAQVMPAAGKAQVMPLAENPVEEEKIQCKTCNKKFTERTFRRHRLRCERNKQKQLAEDSECGGSKSVEMVKKTMLSKAMETLNQSRRKQEKE</sequence>
<name>A0ABP1RMY4_9HEXA</name>
<feature type="coiled-coil region" evidence="1">
    <location>
        <begin position="251"/>
        <end position="278"/>
    </location>
</feature>
<feature type="region of interest" description="Disordered" evidence="2">
    <location>
        <begin position="422"/>
        <end position="464"/>
    </location>
</feature>
<organism evidence="3 4">
    <name type="scientific">Orchesella dallaii</name>
    <dbReference type="NCBI Taxonomy" id="48710"/>
    <lineage>
        <taxon>Eukaryota</taxon>
        <taxon>Metazoa</taxon>
        <taxon>Ecdysozoa</taxon>
        <taxon>Arthropoda</taxon>
        <taxon>Hexapoda</taxon>
        <taxon>Collembola</taxon>
        <taxon>Entomobryomorpha</taxon>
        <taxon>Entomobryoidea</taxon>
        <taxon>Orchesellidae</taxon>
        <taxon>Orchesellinae</taxon>
        <taxon>Orchesella</taxon>
    </lineage>
</organism>
<evidence type="ECO:0000256" key="2">
    <source>
        <dbReference type="SAM" id="MobiDB-lite"/>
    </source>
</evidence>
<dbReference type="EMBL" id="CAXLJM020000086">
    <property type="protein sequence ID" value="CAL8131242.1"/>
    <property type="molecule type" value="Genomic_DNA"/>
</dbReference>
<protein>
    <submittedName>
        <fullName evidence="3">Uncharacterized protein</fullName>
    </submittedName>
</protein>
<feature type="compositionally biased region" description="Low complexity" evidence="2">
    <location>
        <begin position="8"/>
        <end position="24"/>
    </location>
</feature>